<dbReference type="GO" id="GO:0005739">
    <property type="term" value="C:mitochondrion"/>
    <property type="evidence" value="ECO:0007669"/>
    <property type="project" value="TreeGrafter"/>
</dbReference>
<dbReference type="OrthoDB" id="420076at2759"/>
<evidence type="ECO:0000313" key="3">
    <source>
        <dbReference type="Proteomes" id="UP000191285"/>
    </source>
</evidence>
<organism evidence="2 3">
    <name type="scientific">Penicillium steckii</name>
    <dbReference type="NCBI Taxonomy" id="303698"/>
    <lineage>
        <taxon>Eukaryota</taxon>
        <taxon>Fungi</taxon>
        <taxon>Dikarya</taxon>
        <taxon>Ascomycota</taxon>
        <taxon>Pezizomycotina</taxon>
        <taxon>Eurotiomycetes</taxon>
        <taxon>Eurotiomycetidae</taxon>
        <taxon>Eurotiales</taxon>
        <taxon>Aspergillaceae</taxon>
        <taxon>Penicillium</taxon>
    </lineage>
</organism>
<dbReference type="PROSITE" id="PS51746">
    <property type="entry name" value="PPM_2"/>
    <property type="match status" value="1"/>
</dbReference>
<name>A0A1V6U0W6_9EURO</name>
<dbReference type="SUPFAM" id="SSF81606">
    <property type="entry name" value="PP2C-like"/>
    <property type="match status" value="1"/>
</dbReference>
<dbReference type="InterPro" id="IPR001932">
    <property type="entry name" value="PPM-type_phosphatase-like_dom"/>
</dbReference>
<proteinExistence type="predicted"/>
<dbReference type="Gene3D" id="3.60.40.10">
    <property type="entry name" value="PPM-type phosphatase domain"/>
    <property type="match status" value="1"/>
</dbReference>
<keyword evidence="3" id="KW-1185">Reference proteome</keyword>
<sequence>MLLSRVLRARLGRAVPRPHASHSYSTKVPSSNLRRNIALFGFISSPGIWWLTTTRDDVPCFDGSPTAQFNLPPGPSKEEVTRMISEGAYSHKVDDISGVHRYDGTQLASNNPCEDRFIHGKLPSPRKDGSHWMTWAVFDGHAGSQTSDLLEKQLMPFLVQKLDQIKSLPSNDSMAEESIHRAITQGFLDFDKAIIDAAVDVTQSKLPLHEKVRMLTPAYAGSCALLSLYDPASSILHVACTGDSRAVLGQQGPDGKWEVIPLSIDQTGYNAEEIERLQKEHPGEGEMIKNGRVLGLAVSRAFGDSRWKWSLEFQKEMKQRFNGPAPLTPRYDVRTPPYLTAEPVITSTKIDPRKPTFLIMASDGLWDMLSNKQAVDLVGNWLEPIENRKDVKPTYEPFDFGEFWKGMDWKFDEKRTTVQDENAAVHLVRNSLGGNHDELIAGRLAFGPPFSRHVRDDITVQVVFLNVPNIDKK</sequence>
<comment type="caution">
    <text evidence="2">The sequence shown here is derived from an EMBL/GenBank/DDBJ whole genome shotgun (WGS) entry which is preliminary data.</text>
</comment>
<dbReference type="EMBL" id="MLKD01000001">
    <property type="protein sequence ID" value="OQE31994.1"/>
    <property type="molecule type" value="Genomic_DNA"/>
</dbReference>
<evidence type="ECO:0000313" key="2">
    <source>
        <dbReference type="EMBL" id="OQE31994.1"/>
    </source>
</evidence>
<reference evidence="3" key="1">
    <citation type="journal article" date="2017" name="Nat. Microbiol.">
        <title>Global analysis of biosynthetic gene clusters reveals vast potential of secondary metabolite production in Penicillium species.</title>
        <authorList>
            <person name="Nielsen J.C."/>
            <person name="Grijseels S."/>
            <person name="Prigent S."/>
            <person name="Ji B."/>
            <person name="Dainat J."/>
            <person name="Nielsen K.F."/>
            <person name="Frisvad J.C."/>
            <person name="Workman M."/>
            <person name="Nielsen J."/>
        </authorList>
    </citation>
    <scope>NUCLEOTIDE SEQUENCE [LARGE SCALE GENOMIC DNA]</scope>
    <source>
        <strain evidence="3">IBT 24891</strain>
    </source>
</reference>
<dbReference type="Proteomes" id="UP000191285">
    <property type="component" value="Unassembled WGS sequence"/>
</dbReference>
<dbReference type="InterPro" id="IPR015655">
    <property type="entry name" value="PP2C"/>
</dbReference>
<gene>
    <name evidence="2" type="ORF">PENSTE_c001G09047</name>
</gene>
<dbReference type="STRING" id="303698.A0A1V6U0W6"/>
<accession>A0A1V6U0W6</accession>
<evidence type="ECO:0000259" key="1">
    <source>
        <dbReference type="PROSITE" id="PS51746"/>
    </source>
</evidence>
<feature type="domain" description="PPM-type phosphatase" evidence="1">
    <location>
        <begin position="99"/>
        <end position="465"/>
    </location>
</feature>
<dbReference type="AlphaFoldDB" id="A0A1V6U0W6"/>
<dbReference type="SMART" id="SM00332">
    <property type="entry name" value="PP2Cc"/>
    <property type="match status" value="1"/>
</dbReference>
<dbReference type="PANTHER" id="PTHR13832:SF792">
    <property type="entry name" value="GM14286P"/>
    <property type="match status" value="1"/>
</dbReference>
<protein>
    <recommendedName>
        <fullName evidence="1">PPM-type phosphatase domain-containing protein</fullName>
    </recommendedName>
</protein>
<dbReference type="GO" id="GO:0004741">
    <property type="term" value="F:[pyruvate dehydrogenase (acetyl-transferring)]-phosphatase activity"/>
    <property type="evidence" value="ECO:0007669"/>
    <property type="project" value="TreeGrafter"/>
</dbReference>
<dbReference type="CDD" id="cd00143">
    <property type="entry name" value="PP2Cc"/>
    <property type="match status" value="1"/>
</dbReference>
<dbReference type="Pfam" id="PF00481">
    <property type="entry name" value="PP2C"/>
    <property type="match status" value="1"/>
</dbReference>
<dbReference type="PANTHER" id="PTHR13832">
    <property type="entry name" value="PROTEIN PHOSPHATASE 2C"/>
    <property type="match status" value="1"/>
</dbReference>
<dbReference type="InterPro" id="IPR036457">
    <property type="entry name" value="PPM-type-like_dom_sf"/>
</dbReference>